<gene>
    <name evidence="1" type="ORF">KDAU_16910</name>
</gene>
<keyword evidence="2" id="KW-1185">Reference proteome</keyword>
<accession>A0A401ZBZ3</accession>
<comment type="caution">
    <text evidence="1">The sequence shown here is derived from an EMBL/GenBank/DDBJ whole genome shotgun (WGS) entry which is preliminary data.</text>
</comment>
<dbReference type="EMBL" id="BIFQ01000001">
    <property type="protein sequence ID" value="GCE04362.1"/>
    <property type="molecule type" value="Genomic_DNA"/>
</dbReference>
<dbReference type="RefSeq" id="WP_126595523.1">
    <property type="nucleotide sequence ID" value="NZ_BIFQ01000001.1"/>
</dbReference>
<name>A0A401ZBZ3_9CHLR</name>
<dbReference type="OrthoDB" id="162555at2"/>
<evidence type="ECO:0000313" key="1">
    <source>
        <dbReference type="EMBL" id="GCE04362.1"/>
    </source>
</evidence>
<dbReference type="Proteomes" id="UP000287224">
    <property type="component" value="Unassembled WGS sequence"/>
</dbReference>
<dbReference type="AlphaFoldDB" id="A0A401ZBZ3"/>
<reference evidence="2" key="1">
    <citation type="submission" date="2018-12" db="EMBL/GenBank/DDBJ databases">
        <title>Tengunoibacter tsumagoiensis gen. nov., sp. nov., Dictyobacter kobayashii sp. nov., D. alpinus sp. nov., and D. joshuensis sp. nov. and description of Dictyobacteraceae fam. nov. within the order Ktedonobacterales isolated from Tengu-no-mugimeshi.</title>
        <authorList>
            <person name="Wang C.M."/>
            <person name="Zheng Y."/>
            <person name="Sakai Y."/>
            <person name="Toyoda A."/>
            <person name="Minakuchi Y."/>
            <person name="Abe K."/>
            <person name="Yokota A."/>
            <person name="Yabe S."/>
        </authorList>
    </citation>
    <scope>NUCLEOTIDE SEQUENCE [LARGE SCALE GENOMIC DNA]</scope>
    <source>
        <strain evidence="2">S-27</strain>
    </source>
</reference>
<sequence>MTDLTAVPNFDEVTIFIKERVEAMRLPARQWADLARLAIQGLPHDAHRLAELENRINAIRAELRRVVLAASEHFSEEQLNDLRKRVGMSKSAWRAAKSKRAVTIKHGFSLVIY</sequence>
<evidence type="ECO:0000313" key="2">
    <source>
        <dbReference type="Proteomes" id="UP000287224"/>
    </source>
</evidence>
<organism evidence="1 2">
    <name type="scientific">Dictyobacter aurantiacus</name>
    <dbReference type="NCBI Taxonomy" id="1936993"/>
    <lineage>
        <taxon>Bacteria</taxon>
        <taxon>Bacillati</taxon>
        <taxon>Chloroflexota</taxon>
        <taxon>Ktedonobacteria</taxon>
        <taxon>Ktedonobacterales</taxon>
        <taxon>Dictyobacteraceae</taxon>
        <taxon>Dictyobacter</taxon>
    </lineage>
</organism>
<protein>
    <submittedName>
        <fullName evidence="1">Uncharacterized protein</fullName>
    </submittedName>
</protein>
<proteinExistence type="predicted"/>